<dbReference type="Pfam" id="PF13439">
    <property type="entry name" value="Glyco_transf_4"/>
    <property type="match status" value="1"/>
</dbReference>
<keyword evidence="1 4" id="KW-0808">Transferase</keyword>
<gene>
    <name evidence="4" type="ORF">ENR63_02545</name>
</gene>
<feature type="domain" description="Glycosyl transferase family 1" evidence="2">
    <location>
        <begin position="190"/>
        <end position="341"/>
    </location>
</feature>
<protein>
    <submittedName>
        <fullName evidence="4">Glycosyltransferase family 1 protein</fullName>
    </submittedName>
</protein>
<dbReference type="Gene3D" id="3.40.50.2000">
    <property type="entry name" value="Glycogen Phosphorylase B"/>
    <property type="match status" value="2"/>
</dbReference>
<dbReference type="EMBL" id="DSRT01000135">
    <property type="protein sequence ID" value="HGW29777.1"/>
    <property type="molecule type" value="Genomic_DNA"/>
</dbReference>
<dbReference type="PANTHER" id="PTHR46401">
    <property type="entry name" value="GLYCOSYLTRANSFERASE WBBK-RELATED"/>
    <property type="match status" value="1"/>
</dbReference>
<evidence type="ECO:0000313" key="4">
    <source>
        <dbReference type="EMBL" id="HGW29777.1"/>
    </source>
</evidence>
<dbReference type="InterPro" id="IPR028098">
    <property type="entry name" value="Glyco_trans_4-like_N"/>
</dbReference>
<dbReference type="InterPro" id="IPR001296">
    <property type="entry name" value="Glyco_trans_1"/>
</dbReference>
<sequence length="372" mass="43061">MRVGIDCRLWSVSTGRYIREIVGRIAEKDSKNEYVVFFLTKDINKVTFPTNFKKVAVDIHWHTFKEQFFLPFIFMKERLDVLHVPYFNVPVFYPKRFVSTIHDLTILKIDTGRASTRSYLFYKIRKLGAWIAFWIAVLRSYKVLTVSEFVKADIVKQFHIKPENVIVTTNAVSNSFVRASEEKIRFTLEKYKIKQPYLFYVGNAHPHKNVEGLITAFEKVHSKKSDLQLVLGGEKHFFHERLEREWSSKPIFNSLNFVGYIDEDDLPALYSGAELFVNPSFFEGFGLQLLEAFSCGTKVACSNSTSLPEVGGDAAYYFDPKDTDDMAKPIILALDDKADVKVKLGYERTKKFSWNESAQKTLKVYEDCFSSR</sequence>
<dbReference type="Pfam" id="PF00534">
    <property type="entry name" value="Glycos_transf_1"/>
    <property type="match status" value="1"/>
</dbReference>
<feature type="domain" description="Glycosyltransferase subfamily 4-like N-terminal" evidence="3">
    <location>
        <begin position="61"/>
        <end position="172"/>
    </location>
</feature>
<evidence type="ECO:0000259" key="3">
    <source>
        <dbReference type="Pfam" id="PF13439"/>
    </source>
</evidence>
<reference evidence="4" key="1">
    <citation type="journal article" date="2020" name="mSystems">
        <title>Genome- and Community-Level Interaction Insights into Carbon Utilization and Element Cycling Functions of Hydrothermarchaeota in Hydrothermal Sediment.</title>
        <authorList>
            <person name="Zhou Z."/>
            <person name="Liu Y."/>
            <person name="Xu W."/>
            <person name="Pan J."/>
            <person name="Luo Z.H."/>
            <person name="Li M."/>
        </authorList>
    </citation>
    <scope>NUCLEOTIDE SEQUENCE [LARGE SCALE GENOMIC DNA]</scope>
    <source>
        <strain evidence="4">SpSt-417</strain>
    </source>
</reference>
<organism evidence="4">
    <name type="scientific">candidate division WWE3 bacterium</name>
    <dbReference type="NCBI Taxonomy" id="2053526"/>
    <lineage>
        <taxon>Bacteria</taxon>
        <taxon>Katanobacteria</taxon>
    </lineage>
</organism>
<name>A0A7C4XMY6_UNCKA</name>
<dbReference type="AlphaFoldDB" id="A0A7C4XMY6"/>
<dbReference type="PANTHER" id="PTHR46401:SF2">
    <property type="entry name" value="GLYCOSYLTRANSFERASE WBBK-RELATED"/>
    <property type="match status" value="1"/>
</dbReference>
<dbReference type="GO" id="GO:0016757">
    <property type="term" value="F:glycosyltransferase activity"/>
    <property type="evidence" value="ECO:0007669"/>
    <property type="project" value="InterPro"/>
</dbReference>
<comment type="caution">
    <text evidence="4">The sequence shown here is derived from an EMBL/GenBank/DDBJ whole genome shotgun (WGS) entry which is preliminary data.</text>
</comment>
<dbReference type="SUPFAM" id="SSF53756">
    <property type="entry name" value="UDP-Glycosyltransferase/glycogen phosphorylase"/>
    <property type="match status" value="1"/>
</dbReference>
<evidence type="ECO:0000256" key="1">
    <source>
        <dbReference type="ARBA" id="ARBA00022679"/>
    </source>
</evidence>
<accession>A0A7C4XMY6</accession>
<dbReference type="GO" id="GO:0009103">
    <property type="term" value="P:lipopolysaccharide biosynthetic process"/>
    <property type="evidence" value="ECO:0007669"/>
    <property type="project" value="TreeGrafter"/>
</dbReference>
<dbReference type="CDD" id="cd03809">
    <property type="entry name" value="GT4_MtfB-like"/>
    <property type="match status" value="1"/>
</dbReference>
<evidence type="ECO:0000259" key="2">
    <source>
        <dbReference type="Pfam" id="PF00534"/>
    </source>
</evidence>
<proteinExistence type="predicted"/>